<accession>R0I601</accession>
<keyword evidence="1" id="KW-0732">Signal</keyword>
<evidence type="ECO:0000313" key="2">
    <source>
        <dbReference type="EMBL" id="EOA37734.1"/>
    </source>
</evidence>
<keyword evidence="3" id="KW-1185">Reference proteome</keyword>
<reference evidence="3" key="1">
    <citation type="journal article" date="2013" name="Nat. Genet.">
        <title>The Capsella rubella genome and the genomic consequences of rapid mating system evolution.</title>
        <authorList>
            <person name="Slotte T."/>
            <person name="Hazzouri K.M."/>
            <person name="Agren J.A."/>
            <person name="Koenig D."/>
            <person name="Maumus F."/>
            <person name="Guo Y.L."/>
            <person name="Steige K."/>
            <person name="Platts A.E."/>
            <person name="Escobar J.S."/>
            <person name="Newman L.K."/>
            <person name="Wang W."/>
            <person name="Mandakova T."/>
            <person name="Vello E."/>
            <person name="Smith L.M."/>
            <person name="Henz S.R."/>
            <person name="Steffen J."/>
            <person name="Takuno S."/>
            <person name="Brandvain Y."/>
            <person name="Coop G."/>
            <person name="Andolfatto P."/>
            <person name="Hu T.T."/>
            <person name="Blanchette M."/>
            <person name="Clark R.M."/>
            <person name="Quesneville H."/>
            <person name="Nordborg M."/>
            <person name="Gaut B.S."/>
            <person name="Lysak M.A."/>
            <person name="Jenkins J."/>
            <person name="Grimwood J."/>
            <person name="Chapman J."/>
            <person name="Prochnik S."/>
            <person name="Shu S."/>
            <person name="Rokhsar D."/>
            <person name="Schmutz J."/>
            <person name="Weigel D."/>
            <person name="Wright S.I."/>
        </authorList>
    </citation>
    <scope>NUCLEOTIDE SEQUENCE [LARGE SCALE GENOMIC DNA]</scope>
    <source>
        <strain evidence="3">cv. Monte Gargano</strain>
    </source>
</reference>
<gene>
    <name evidence="2" type="ORF">CARUB_v10012509mg</name>
</gene>
<organism evidence="2 3">
    <name type="scientific">Capsella rubella</name>
    <dbReference type="NCBI Taxonomy" id="81985"/>
    <lineage>
        <taxon>Eukaryota</taxon>
        <taxon>Viridiplantae</taxon>
        <taxon>Streptophyta</taxon>
        <taxon>Embryophyta</taxon>
        <taxon>Tracheophyta</taxon>
        <taxon>Spermatophyta</taxon>
        <taxon>Magnoliopsida</taxon>
        <taxon>eudicotyledons</taxon>
        <taxon>Gunneridae</taxon>
        <taxon>Pentapetalae</taxon>
        <taxon>rosids</taxon>
        <taxon>malvids</taxon>
        <taxon>Brassicales</taxon>
        <taxon>Brassicaceae</taxon>
        <taxon>Camelineae</taxon>
        <taxon>Capsella</taxon>
    </lineage>
</organism>
<protein>
    <submittedName>
        <fullName evidence="2">Uncharacterized protein</fullName>
    </submittedName>
</protein>
<proteinExistence type="predicted"/>
<dbReference type="EMBL" id="KB870805">
    <property type="protein sequence ID" value="EOA37734.1"/>
    <property type="molecule type" value="Genomic_DNA"/>
</dbReference>
<evidence type="ECO:0000256" key="1">
    <source>
        <dbReference type="SAM" id="SignalP"/>
    </source>
</evidence>
<feature type="chain" id="PRO_5004342850" evidence="1">
    <location>
        <begin position="24"/>
        <end position="69"/>
    </location>
</feature>
<dbReference type="AlphaFoldDB" id="R0I601"/>
<dbReference type="Proteomes" id="UP000029121">
    <property type="component" value="Unassembled WGS sequence"/>
</dbReference>
<feature type="signal peptide" evidence="1">
    <location>
        <begin position="1"/>
        <end position="23"/>
    </location>
</feature>
<name>R0I601_9BRAS</name>
<evidence type="ECO:0000313" key="3">
    <source>
        <dbReference type="Proteomes" id="UP000029121"/>
    </source>
</evidence>
<sequence length="69" mass="7423">MGKSSSKAAFIILLALTVEIIEAKRLLPEETALHSSHHKASLTVKPLGLDFCTPPCQELCFGTGCYCVC</sequence>